<organism evidence="2 3">
    <name type="scientific">Luteolibacter ambystomatis</name>
    <dbReference type="NCBI Taxonomy" id="2824561"/>
    <lineage>
        <taxon>Bacteria</taxon>
        <taxon>Pseudomonadati</taxon>
        <taxon>Verrucomicrobiota</taxon>
        <taxon>Verrucomicrobiia</taxon>
        <taxon>Verrucomicrobiales</taxon>
        <taxon>Verrucomicrobiaceae</taxon>
        <taxon>Luteolibacter</taxon>
    </lineage>
</organism>
<feature type="chain" id="PRO_5037723016" description="DUF4412 domain-containing protein" evidence="1">
    <location>
        <begin position="21"/>
        <end position="268"/>
    </location>
</feature>
<dbReference type="KEGG" id="lamb:KBB96_09300"/>
<dbReference type="AlphaFoldDB" id="A0A975J319"/>
<name>A0A975J319_9BACT</name>
<proteinExistence type="predicted"/>
<reference evidence="2" key="1">
    <citation type="submission" date="2021-04" db="EMBL/GenBank/DDBJ databases">
        <title>Luteolibacter sp. 32A isolated from the skin of an Anderson's salamander (Ambystoma andersonii).</title>
        <authorList>
            <person name="Spergser J."/>
            <person name="Busse H.-J."/>
        </authorList>
    </citation>
    <scope>NUCLEOTIDE SEQUENCE</scope>
    <source>
        <strain evidence="2">32A</strain>
    </source>
</reference>
<sequence>MKIALIVPLAVYCSMPAVLAQGDRLELSKKLKDALGYVCLPQQISPDGKVYARGDMCFFDVAKKIANPDEAPLFGLAISRESGQPLAQWIVDERIHATLEGKLKSDLKKDVDEKDELELDEMKEKYATTDEEKAKFDEWVLEARRDMTGATRKDPLGGPGFHTAGWLDNNTAIFYREKDARTGMLVTVVDLKKKEVTLYDLAAVDSAPPAKPKFALQISRGDPGGKLTLVIQNQIPPEPVKKLVETMKVSLKEVYDAYLKDAAGKPPR</sequence>
<evidence type="ECO:0000313" key="2">
    <source>
        <dbReference type="EMBL" id="QUE53074.1"/>
    </source>
</evidence>
<dbReference type="RefSeq" id="WP_211634418.1">
    <property type="nucleotide sequence ID" value="NZ_CP073100.1"/>
</dbReference>
<feature type="signal peptide" evidence="1">
    <location>
        <begin position="1"/>
        <end position="20"/>
    </location>
</feature>
<evidence type="ECO:0000256" key="1">
    <source>
        <dbReference type="SAM" id="SignalP"/>
    </source>
</evidence>
<evidence type="ECO:0008006" key="4">
    <source>
        <dbReference type="Google" id="ProtNLM"/>
    </source>
</evidence>
<evidence type="ECO:0000313" key="3">
    <source>
        <dbReference type="Proteomes" id="UP000676169"/>
    </source>
</evidence>
<accession>A0A975J319</accession>
<dbReference type="Proteomes" id="UP000676169">
    <property type="component" value="Chromosome"/>
</dbReference>
<gene>
    <name evidence="2" type="ORF">KBB96_09300</name>
</gene>
<keyword evidence="3" id="KW-1185">Reference proteome</keyword>
<dbReference type="EMBL" id="CP073100">
    <property type="protein sequence ID" value="QUE53074.1"/>
    <property type="molecule type" value="Genomic_DNA"/>
</dbReference>
<keyword evidence="1" id="KW-0732">Signal</keyword>
<protein>
    <recommendedName>
        <fullName evidence="4">DUF4412 domain-containing protein</fullName>
    </recommendedName>
</protein>